<feature type="non-terminal residue" evidence="1">
    <location>
        <position position="40"/>
    </location>
</feature>
<name>A0A383BEM4_9ZZZZ</name>
<dbReference type="AlphaFoldDB" id="A0A383BEM4"/>
<accession>A0A383BEM4</accession>
<sequence>MEKEKSRFLKNAAGTIYDSQTSLTWMANDSRIDLGKDVSW</sequence>
<gene>
    <name evidence="1" type="ORF">METZ01_LOCUS471421</name>
</gene>
<organism evidence="1">
    <name type="scientific">marine metagenome</name>
    <dbReference type="NCBI Taxonomy" id="408172"/>
    <lineage>
        <taxon>unclassified sequences</taxon>
        <taxon>metagenomes</taxon>
        <taxon>ecological metagenomes</taxon>
    </lineage>
</organism>
<reference evidence="1" key="1">
    <citation type="submission" date="2018-05" db="EMBL/GenBank/DDBJ databases">
        <authorList>
            <person name="Lanie J.A."/>
            <person name="Ng W.-L."/>
            <person name="Kazmierczak K.M."/>
            <person name="Andrzejewski T.M."/>
            <person name="Davidsen T.M."/>
            <person name="Wayne K.J."/>
            <person name="Tettelin H."/>
            <person name="Glass J.I."/>
            <person name="Rusch D."/>
            <person name="Podicherti R."/>
            <person name="Tsui H.-C.T."/>
            <person name="Winkler M.E."/>
        </authorList>
    </citation>
    <scope>NUCLEOTIDE SEQUENCE</scope>
</reference>
<protein>
    <submittedName>
        <fullName evidence="1">Uncharacterized protein</fullName>
    </submittedName>
</protein>
<dbReference type="EMBL" id="UINC01199914">
    <property type="protein sequence ID" value="SVE18567.1"/>
    <property type="molecule type" value="Genomic_DNA"/>
</dbReference>
<proteinExistence type="predicted"/>
<evidence type="ECO:0000313" key="1">
    <source>
        <dbReference type="EMBL" id="SVE18567.1"/>
    </source>
</evidence>